<dbReference type="Proteomes" id="UP001633002">
    <property type="component" value="Unassembled WGS sequence"/>
</dbReference>
<organism evidence="2 3">
    <name type="scientific">Riccia sorocarpa</name>
    <dbReference type="NCBI Taxonomy" id="122646"/>
    <lineage>
        <taxon>Eukaryota</taxon>
        <taxon>Viridiplantae</taxon>
        <taxon>Streptophyta</taxon>
        <taxon>Embryophyta</taxon>
        <taxon>Marchantiophyta</taxon>
        <taxon>Marchantiopsida</taxon>
        <taxon>Marchantiidae</taxon>
        <taxon>Marchantiales</taxon>
        <taxon>Ricciaceae</taxon>
        <taxon>Riccia</taxon>
    </lineage>
</organism>
<keyword evidence="3" id="KW-1185">Reference proteome</keyword>
<dbReference type="AlphaFoldDB" id="A0ABD3HC61"/>
<feature type="region of interest" description="Disordered" evidence="1">
    <location>
        <begin position="197"/>
        <end position="248"/>
    </location>
</feature>
<dbReference type="EMBL" id="JBJQOH010000004">
    <property type="protein sequence ID" value="KAL3688928.1"/>
    <property type="molecule type" value="Genomic_DNA"/>
</dbReference>
<reference evidence="2 3" key="1">
    <citation type="submission" date="2024-09" db="EMBL/GenBank/DDBJ databases">
        <title>Chromosome-scale assembly of Riccia sorocarpa.</title>
        <authorList>
            <person name="Paukszto L."/>
        </authorList>
    </citation>
    <scope>NUCLEOTIDE SEQUENCE [LARGE SCALE GENOMIC DNA]</scope>
    <source>
        <strain evidence="2">LP-2024</strain>
        <tissue evidence="2">Aerial parts of the thallus</tissue>
    </source>
</reference>
<evidence type="ECO:0000256" key="1">
    <source>
        <dbReference type="SAM" id="MobiDB-lite"/>
    </source>
</evidence>
<accession>A0ABD3HC61</accession>
<sequence length="289" mass="31414">MDPLTVEVREEDIPIAAVQVPPTFVFDDVPLGENPVDVTPVPASDHGVDEGEILPEVVDVLDSQEVVPVIDEAQETTTSSLVDGWQDDGKFVQLVHDLTDTRNEPQPVAKGSTPNAVRNVEKEVAMSGTAPNLEKVEFSVSEYLPIGSPAVTHDAEESDEIRDNQEMMRAMNNFIEAVSLEQICTAPDATRRGILESSTRAQEPSLGSGQSSEPQTEAEQEVLGPQSFSDRAAAATDDTGRGLPMNVAIGNSDWRPKRWIADRSEKELSLLRGFGEARCRVVDRLGVKI</sequence>
<gene>
    <name evidence="2" type="ORF">R1sor_015237</name>
</gene>
<comment type="caution">
    <text evidence="2">The sequence shown here is derived from an EMBL/GenBank/DDBJ whole genome shotgun (WGS) entry which is preliminary data.</text>
</comment>
<feature type="compositionally biased region" description="Polar residues" evidence="1">
    <location>
        <begin position="197"/>
        <end position="217"/>
    </location>
</feature>
<name>A0ABD3HC61_9MARC</name>
<evidence type="ECO:0000313" key="2">
    <source>
        <dbReference type="EMBL" id="KAL3688928.1"/>
    </source>
</evidence>
<evidence type="ECO:0000313" key="3">
    <source>
        <dbReference type="Proteomes" id="UP001633002"/>
    </source>
</evidence>
<proteinExistence type="predicted"/>
<protein>
    <submittedName>
        <fullName evidence="2">Uncharacterized protein</fullName>
    </submittedName>
</protein>